<reference evidence="2 3" key="1">
    <citation type="journal article" date="2021" name="Nat. Plants">
        <title>The Taxus genome provides insights into paclitaxel biosynthesis.</title>
        <authorList>
            <person name="Xiong X."/>
            <person name="Gou J."/>
            <person name="Liao Q."/>
            <person name="Li Y."/>
            <person name="Zhou Q."/>
            <person name="Bi G."/>
            <person name="Li C."/>
            <person name="Du R."/>
            <person name="Wang X."/>
            <person name="Sun T."/>
            <person name="Guo L."/>
            <person name="Liang H."/>
            <person name="Lu P."/>
            <person name="Wu Y."/>
            <person name="Zhang Z."/>
            <person name="Ro D.K."/>
            <person name="Shang Y."/>
            <person name="Huang S."/>
            <person name="Yan J."/>
        </authorList>
    </citation>
    <scope>NUCLEOTIDE SEQUENCE [LARGE SCALE GENOMIC DNA]</scope>
    <source>
        <strain evidence="2">Ta-2019</strain>
    </source>
</reference>
<dbReference type="AlphaFoldDB" id="A0AA38FBY3"/>
<dbReference type="InterPro" id="IPR052160">
    <property type="entry name" value="Gypsy_RT_Integrase-like"/>
</dbReference>
<dbReference type="InterPro" id="IPR041588">
    <property type="entry name" value="Integrase_H2C2"/>
</dbReference>
<feature type="domain" description="Integrase zinc-binding" evidence="1">
    <location>
        <begin position="12"/>
        <end position="67"/>
    </location>
</feature>
<dbReference type="GO" id="GO:0003676">
    <property type="term" value="F:nucleic acid binding"/>
    <property type="evidence" value="ECO:0007669"/>
    <property type="project" value="InterPro"/>
</dbReference>
<dbReference type="Gene3D" id="1.10.340.70">
    <property type="match status" value="1"/>
</dbReference>
<evidence type="ECO:0000313" key="2">
    <source>
        <dbReference type="EMBL" id="KAH9296530.1"/>
    </source>
</evidence>
<dbReference type="Pfam" id="PF17921">
    <property type="entry name" value="Integrase_H2C2"/>
    <property type="match status" value="1"/>
</dbReference>
<evidence type="ECO:0000259" key="1">
    <source>
        <dbReference type="Pfam" id="PF17921"/>
    </source>
</evidence>
<gene>
    <name evidence="2" type="ORF">KI387_040118</name>
</gene>
<feature type="non-terminal residue" evidence="2">
    <location>
        <position position="1"/>
    </location>
</feature>
<organism evidence="2 3">
    <name type="scientific">Taxus chinensis</name>
    <name type="common">Chinese yew</name>
    <name type="synonym">Taxus wallichiana var. chinensis</name>
    <dbReference type="NCBI Taxonomy" id="29808"/>
    <lineage>
        <taxon>Eukaryota</taxon>
        <taxon>Viridiplantae</taxon>
        <taxon>Streptophyta</taxon>
        <taxon>Embryophyta</taxon>
        <taxon>Tracheophyta</taxon>
        <taxon>Spermatophyta</taxon>
        <taxon>Pinopsida</taxon>
        <taxon>Pinidae</taxon>
        <taxon>Conifers II</taxon>
        <taxon>Cupressales</taxon>
        <taxon>Taxaceae</taxon>
        <taxon>Taxus</taxon>
    </lineage>
</organism>
<comment type="caution">
    <text evidence="2">The sequence shown here is derived from an EMBL/GenBank/DDBJ whole genome shotgun (WGS) entry which is preliminary data.</text>
</comment>
<keyword evidence="3" id="KW-1185">Reference proteome</keyword>
<dbReference type="PANTHER" id="PTHR47266">
    <property type="entry name" value="ENDONUCLEASE-RELATED"/>
    <property type="match status" value="1"/>
</dbReference>
<dbReference type="Gene3D" id="3.30.420.10">
    <property type="entry name" value="Ribonuclease H-like superfamily/Ribonuclease H"/>
    <property type="match status" value="1"/>
</dbReference>
<dbReference type="EMBL" id="JAHRHJ020000011">
    <property type="protein sequence ID" value="KAH9296530.1"/>
    <property type="molecule type" value="Genomic_DNA"/>
</dbReference>
<dbReference type="Proteomes" id="UP000824469">
    <property type="component" value="Unassembled WGS sequence"/>
</dbReference>
<evidence type="ECO:0000313" key="3">
    <source>
        <dbReference type="Proteomes" id="UP000824469"/>
    </source>
</evidence>
<dbReference type="InterPro" id="IPR036397">
    <property type="entry name" value="RNaseH_sf"/>
</dbReference>
<dbReference type="InterPro" id="IPR012337">
    <property type="entry name" value="RNaseH-like_sf"/>
</dbReference>
<feature type="non-terminal residue" evidence="2">
    <location>
        <position position="122"/>
    </location>
</feature>
<accession>A0AA38FBY3</accession>
<sequence>NPEGVLLKCITEDEAPKLIADFHGGVCGGNFSGRVTTHKILRAGYWWPTLFKDANQLVRRCDSCQRFSGRLKASGSLPLQPVSIEAPFKQWGMDFIGEISDPSSAGYKWILVATDYFTKWVE</sequence>
<dbReference type="SUPFAM" id="SSF53098">
    <property type="entry name" value="Ribonuclease H-like"/>
    <property type="match status" value="1"/>
</dbReference>
<dbReference type="OMA" id="KETICHC"/>
<proteinExistence type="predicted"/>
<name>A0AA38FBY3_TAXCH</name>
<protein>
    <recommendedName>
        <fullName evidence="1">Integrase zinc-binding domain-containing protein</fullName>
    </recommendedName>
</protein>